<evidence type="ECO:0000256" key="1">
    <source>
        <dbReference type="ARBA" id="ARBA00023235"/>
    </source>
</evidence>
<reference evidence="3 4" key="1">
    <citation type="submission" date="2017-11" db="EMBL/GenBank/DDBJ databases">
        <title>Evolution of Phototrophy in the Chloroflexi Phylum Driven by Horizontal Gene Transfer.</title>
        <authorList>
            <person name="Ward L.M."/>
            <person name="Hemp J."/>
            <person name="Shih P.M."/>
            <person name="Mcglynn S.E."/>
            <person name="Fischer W."/>
        </authorList>
    </citation>
    <scope>NUCLEOTIDE SEQUENCE [LARGE SCALE GENOMIC DNA]</scope>
    <source>
        <strain evidence="3">JP3_7</strain>
    </source>
</reference>
<dbReference type="InterPro" id="IPR004216">
    <property type="entry name" value="Fuc/Ara_isomerase_C"/>
</dbReference>
<sequence>MIAAHCATDKLRAGFVAYARTTFDLARAEEVMRAARTALERAGFELIGNAHLATDLDTLDAMTRALADNPLDVLIGFQATFTDSTFAVRLTERCDAPLLMWAVPEARTGGRLRLNSLCGINLAAHALRLRGVNYHWVYAPPDDAQAIAQITAVAKAGRARRLLHATRLGVVGEHPPGFESCRLDVERLRRRLGVEVAHFELTEVFARARAVNGQVGALREQLGARIAGLDALPREPVDGTLAVYVALRQLAEAAGCDALAVRCWPEFFTELGCAACGAMALLNTDCLPCGCEADANGALTQLILQWISGEPAFGTDLVECHTQENSAVVWHCGQAPLTMADPSGAVRGGLHANRRLPLVMEFALKPGRVTIARLSQSGGDLRLVIGGGEMLAAPPSFSGTSGVLRFDRPVGDVLATIMAEGLEHHIALAYGDHTA</sequence>
<keyword evidence="1 3" id="KW-0413">Isomerase</keyword>
<dbReference type="GO" id="GO:0005737">
    <property type="term" value="C:cytoplasm"/>
    <property type="evidence" value="ECO:0007669"/>
    <property type="project" value="InterPro"/>
</dbReference>
<dbReference type="Proteomes" id="UP000230790">
    <property type="component" value="Unassembled WGS sequence"/>
</dbReference>
<evidence type="ECO:0000256" key="2">
    <source>
        <dbReference type="ARBA" id="ARBA00023277"/>
    </source>
</evidence>
<gene>
    <name evidence="3" type="ORF">CUN48_12305</name>
</gene>
<dbReference type="InterPro" id="IPR009015">
    <property type="entry name" value="Fucose_isomerase_N/cen_sf"/>
</dbReference>
<dbReference type="AlphaFoldDB" id="A0A2M8QA90"/>
<organism evidence="3 4">
    <name type="scientific">Candidatus Thermofonsia Clade 3 bacterium</name>
    <dbReference type="NCBI Taxonomy" id="2364212"/>
    <lineage>
        <taxon>Bacteria</taxon>
        <taxon>Bacillati</taxon>
        <taxon>Chloroflexota</taxon>
        <taxon>Candidatus Thermofontia</taxon>
        <taxon>Candidatus Thermofonsia Clade 3</taxon>
    </lineage>
</organism>
<evidence type="ECO:0000313" key="4">
    <source>
        <dbReference type="Proteomes" id="UP000230790"/>
    </source>
</evidence>
<dbReference type="EMBL" id="PGTN01000103">
    <property type="protein sequence ID" value="PJF46728.1"/>
    <property type="molecule type" value="Genomic_DNA"/>
</dbReference>
<feature type="non-terminal residue" evidence="3">
    <location>
        <position position="435"/>
    </location>
</feature>
<dbReference type="GO" id="GO:0006004">
    <property type="term" value="P:fucose metabolic process"/>
    <property type="evidence" value="ECO:0007669"/>
    <property type="project" value="InterPro"/>
</dbReference>
<dbReference type="SUPFAM" id="SSF50443">
    <property type="entry name" value="FucI/AraA C-terminal domain-like"/>
    <property type="match status" value="1"/>
</dbReference>
<proteinExistence type="predicted"/>
<comment type="caution">
    <text evidence="3">The sequence shown here is derived from an EMBL/GenBank/DDBJ whole genome shotgun (WGS) entry which is preliminary data.</text>
</comment>
<accession>A0A2M8QA90</accession>
<name>A0A2M8QA90_9CHLR</name>
<evidence type="ECO:0000313" key="3">
    <source>
        <dbReference type="EMBL" id="PJF46728.1"/>
    </source>
</evidence>
<dbReference type="GO" id="GO:0008736">
    <property type="term" value="F:L-fucose isomerase activity"/>
    <property type="evidence" value="ECO:0007669"/>
    <property type="project" value="InterPro"/>
</dbReference>
<dbReference type="SUPFAM" id="SSF53743">
    <property type="entry name" value="FucI/AraA N-terminal and middle domains"/>
    <property type="match status" value="1"/>
</dbReference>
<keyword evidence="2" id="KW-0119">Carbohydrate metabolism</keyword>
<dbReference type="PANTHER" id="PTHR36120:SF1">
    <property type="entry name" value="L-FUCOSE ISOMERASE C-TERMINAL DOMAIN-CONTAINING PROTEIN"/>
    <property type="match status" value="1"/>
</dbReference>
<protein>
    <submittedName>
        <fullName evidence="3">Fucose isomerase</fullName>
    </submittedName>
</protein>
<dbReference type="PANTHER" id="PTHR36120">
    <property type="entry name" value="FUCOSE ISOMERASE"/>
    <property type="match status" value="1"/>
</dbReference>